<dbReference type="InterPro" id="IPR057666">
    <property type="entry name" value="DrpA_SLOG"/>
</dbReference>
<protein>
    <recommendedName>
        <fullName evidence="1">Smf/DprA SLOG domain-containing protein</fullName>
    </recommendedName>
</protein>
<sequence>MKWIAIAGSWRHTNSEIENQVREEARSLFALGDGLVSGGALGVDFFATDEALQVGVDANRLKIIIPSTFEIYSAHYFYRASEGVITHEQAESLISQLETVRSIGCLIEGDTQIIDKVAYFNRITQIIDLADELIAFHVNTTEGTQDTINKARAKGIEVKVFSYAIKIDRTKPCP</sequence>
<accession>A0ABX1M0L6</accession>
<gene>
    <name evidence="2" type="ORF">HC246_24655</name>
</gene>
<keyword evidence="3" id="KW-1185">Reference proteome</keyword>
<dbReference type="SUPFAM" id="SSF102405">
    <property type="entry name" value="MCP/YpsA-like"/>
    <property type="match status" value="1"/>
</dbReference>
<dbReference type="Gene3D" id="3.40.50.450">
    <property type="match status" value="1"/>
</dbReference>
<feature type="domain" description="Smf/DprA SLOG" evidence="1">
    <location>
        <begin position="3"/>
        <end position="166"/>
    </location>
</feature>
<dbReference type="Pfam" id="PF02481">
    <property type="entry name" value="DNA_processg_A"/>
    <property type="match status" value="1"/>
</dbReference>
<evidence type="ECO:0000259" key="1">
    <source>
        <dbReference type="Pfam" id="PF02481"/>
    </source>
</evidence>
<reference evidence="2 3" key="1">
    <citation type="submission" date="2020-03" db="EMBL/GenBank/DDBJ databases">
        <title>Draft Genome Sequence of 2-Methylisoborneol Producing Pseudanabaena yagii Strain GIHE-NHR1 Isolated from North Han River in South Korea.</title>
        <authorList>
            <person name="Jeong J."/>
        </authorList>
    </citation>
    <scope>NUCLEOTIDE SEQUENCE [LARGE SCALE GENOMIC DNA]</scope>
    <source>
        <strain evidence="2 3">GIHE-NHR1</strain>
    </source>
</reference>
<dbReference type="EMBL" id="JAAVJL010000006">
    <property type="protein sequence ID" value="NMF61126.1"/>
    <property type="molecule type" value="Genomic_DNA"/>
</dbReference>
<comment type="caution">
    <text evidence="2">The sequence shown here is derived from an EMBL/GenBank/DDBJ whole genome shotgun (WGS) entry which is preliminary data.</text>
</comment>
<organism evidence="2 3">
    <name type="scientific">Pseudanabaena yagii GIHE-NHR1</name>
    <dbReference type="NCBI Taxonomy" id="2722753"/>
    <lineage>
        <taxon>Bacteria</taxon>
        <taxon>Bacillati</taxon>
        <taxon>Cyanobacteriota</taxon>
        <taxon>Cyanophyceae</taxon>
        <taxon>Pseudanabaenales</taxon>
        <taxon>Pseudanabaenaceae</taxon>
        <taxon>Pseudanabaena</taxon>
        <taxon>Pseudanabaena yagii</taxon>
    </lineage>
</organism>
<name>A0ABX1M0L6_9CYAN</name>
<dbReference type="Proteomes" id="UP000738376">
    <property type="component" value="Unassembled WGS sequence"/>
</dbReference>
<dbReference type="RefSeq" id="WP_169366074.1">
    <property type="nucleotide sequence ID" value="NZ_JAAVJL010000006.1"/>
</dbReference>
<evidence type="ECO:0000313" key="2">
    <source>
        <dbReference type="EMBL" id="NMF61126.1"/>
    </source>
</evidence>
<evidence type="ECO:0000313" key="3">
    <source>
        <dbReference type="Proteomes" id="UP000738376"/>
    </source>
</evidence>
<proteinExistence type="predicted"/>